<dbReference type="VEuPathDB" id="FungiDB:PV10_03647"/>
<feature type="compositionally biased region" description="Polar residues" evidence="1">
    <location>
        <begin position="230"/>
        <end position="254"/>
    </location>
</feature>
<feature type="compositionally biased region" description="Polar residues" evidence="1">
    <location>
        <begin position="1023"/>
        <end position="1033"/>
    </location>
</feature>
<dbReference type="InterPro" id="IPR053074">
    <property type="entry name" value="NPC_Nucleoporin"/>
</dbReference>
<dbReference type="OrthoDB" id="185618at2759"/>
<feature type="region of interest" description="Disordered" evidence="1">
    <location>
        <begin position="1"/>
        <end position="28"/>
    </location>
</feature>
<feature type="compositionally biased region" description="Low complexity" evidence="1">
    <location>
        <begin position="1181"/>
        <end position="1217"/>
    </location>
</feature>
<feature type="compositionally biased region" description="Basic and acidic residues" evidence="1">
    <location>
        <begin position="1"/>
        <end position="11"/>
    </location>
</feature>
<accession>A0A438N1P1</accession>
<organism evidence="3 4">
    <name type="scientific">Exophiala mesophila</name>
    <name type="common">Black yeast-like fungus</name>
    <dbReference type="NCBI Taxonomy" id="212818"/>
    <lineage>
        <taxon>Eukaryota</taxon>
        <taxon>Fungi</taxon>
        <taxon>Dikarya</taxon>
        <taxon>Ascomycota</taxon>
        <taxon>Pezizomycotina</taxon>
        <taxon>Eurotiomycetes</taxon>
        <taxon>Chaetothyriomycetidae</taxon>
        <taxon>Chaetothyriales</taxon>
        <taxon>Herpotrichiellaceae</taxon>
        <taxon>Exophiala</taxon>
    </lineage>
</organism>
<dbReference type="Gene3D" id="2.30.29.30">
    <property type="entry name" value="Pleckstrin-homology domain (PH domain)/Phosphotyrosine-binding domain (PTB)"/>
    <property type="match status" value="1"/>
</dbReference>
<dbReference type="InterPro" id="IPR000156">
    <property type="entry name" value="Ran_bind_dom"/>
</dbReference>
<feature type="compositionally biased region" description="Polar residues" evidence="1">
    <location>
        <begin position="272"/>
        <end position="303"/>
    </location>
</feature>
<feature type="compositionally biased region" description="Polar residues" evidence="1">
    <location>
        <begin position="1305"/>
        <end position="1320"/>
    </location>
</feature>
<feature type="domain" description="RanBD1" evidence="2">
    <location>
        <begin position="1380"/>
        <end position="1519"/>
    </location>
</feature>
<feature type="compositionally biased region" description="Low complexity" evidence="1">
    <location>
        <begin position="255"/>
        <end position="271"/>
    </location>
</feature>
<feature type="region of interest" description="Disordered" evidence="1">
    <location>
        <begin position="798"/>
        <end position="914"/>
    </location>
</feature>
<feature type="compositionally biased region" description="Basic and acidic residues" evidence="1">
    <location>
        <begin position="933"/>
        <end position="949"/>
    </location>
</feature>
<feature type="compositionally biased region" description="Polar residues" evidence="1">
    <location>
        <begin position="1369"/>
        <end position="1378"/>
    </location>
</feature>
<dbReference type="PROSITE" id="PS50196">
    <property type="entry name" value="RANBD1"/>
    <property type="match status" value="1"/>
</dbReference>
<feature type="compositionally biased region" description="Polar residues" evidence="1">
    <location>
        <begin position="193"/>
        <end position="223"/>
    </location>
</feature>
<feature type="region of interest" description="Disordered" evidence="1">
    <location>
        <begin position="193"/>
        <end position="649"/>
    </location>
</feature>
<evidence type="ECO:0000259" key="2">
    <source>
        <dbReference type="PROSITE" id="PS50196"/>
    </source>
</evidence>
<sequence length="1519" mass="157259">MPKRVAEEYITKENGSSANFDPAGDKPKMSTAAQLAKRKFVHPLPFIVMQFIVADLFHLAPSPAFFLIAQPRSRLGANRPSHSSFGGAATPTKPAQQQTFGSVNGFTFGAAQSFPQDNSTTGTGFSFQAPPQSSSFTFGAPNPSSVSNPFANLNGNSQSVTVLQEDTSMESPQKKPAIGNIFGASSGANTTGSTFTFGQSVQPQANGGINFGSTQPSNNTPSMNGGGLFGNSSKPEATASPSNPFASLGQPKQPQQSSFSGFAPAAASPQSETSTFAFGQPASATPSQKPSFSFGQTSTSSAPTFAPAQTPGAGQPPNSTFFSEQTPAQAPLPGFSSAKEPSGNQDQPKTPSLFSVPKSSISQESATSNAPPPSFLFGKSQPTPGTPIATTSGASLSSGFSLQTKEASPERGTSPAKVPDDNTAIPKNPFAGLFGQPTTTPQPAKPLFGLANSTLSSVPAATSNSSSALDKPADKHAPAFTFGQPAAQAVKSTPSFAFGQTAAPPPSSAGLFSPTNSNTESNNLSSNLFGSAPSAEPLSNPPIPSSEGPKPFAGASTGLQTKPAFSFGTPSPAGSKPGVASTSPNKPTVQATEDGVKKQASVANPQSVSKQPVSGISTPRSAPPIQTAGRETTSTTLSEVTETTPRPVYTKAAPFIPGSLHAEQYRSYDRNYRLHSLNVGLQKKLSEVDPRSFDFDNIIRHYVAARESIGESLGLYERNLAGAKRKSDRAEDQDDSSSRNKRTRSEGSVEKTIPSTASFASATSTTSKPQSLFALSSPAAQTGPSSSPSRATELFRDMIPGSSDSQSDKAKPFNSFAGIASQPSSTQSSTIPNPSNPFASLAPGSNTLATTPSSSHKPAAASTSAISGPSSNIFASPSKESQVETSQTEIQKSTVAESTTPKKSSAKPAFEMPKFGTGGANFMAAFGQQAKQSADKFEKSQLEKRKMEEFDSDEDDEETFYKQIEEEKKTKRAKIEAIARGGFVPSFGQKSGQSSTALSVSGGTTDALKGSGLGSSFLVKKGSVSSATASPNPFASLGAAATSKKQPHLAVDDTAENQSSSEGNEDSKDGEDGEEAGASGGSEEDDSDDSPDDDAANQDDEDEDDEASGHDGDMTPSPNAGRSLFDRIEPNPNMTKTRETPNGIKNSAEDDSSAIFQSAKNPAFKKSLWGSQIGQDTPEQPTFSPITPSTTDTTPTYKPATTFTFTAPPAASRAPTPGASIFAGGLTKNGPIPGEGMFGSRPSTPSNGDKAGDSNPLSRSVLASPPGTDNTWKQGAPITFGASETSAPSFKFTAASPGASSSASTQKPFGSLFGTSGTDSKSAEAPKVGFSFGAQPSSPAPGFLGAVSHLGGGSAASSAMSSRATSPGLTDTESVATNDTEESTDPQTSLMESRAGEENEDCLWEGRSKALMFVNKDSAEGTKLKPNDWNSMGVGLARVLKDKTTNKTRVLFRVEPSASILINSHLIESTVYENMPSQKSGAVKGTLLYKGNLSRWVFKVKTPEMAKELTRILEENKAA</sequence>
<protein>
    <recommendedName>
        <fullName evidence="2">RanBD1 domain-containing protein</fullName>
    </recommendedName>
</protein>
<feature type="compositionally biased region" description="Polar residues" evidence="1">
    <location>
        <begin position="843"/>
        <end position="903"/>
    </location>
</feature>
<feature type="region of interest" description="Disordered" evidence="1">
    <location>
        <begin position="1351"/>
        <end position="1394"/>
    </location>
</feature>
<dbReference type="Pfam" id="PF00638">
    <property type="entry name" value="Ran_BP1"/>
    <property type="match status" value="1"/>
</dbReference>
<feature type="region of interest" description="Disordered" evidence="1">
    <location>
        <begin position="980"/>
        <end position="1336"/>
    </location>
</feature>
<dbReference type="SUPFAM" id="SSF50729">
    <property type="entry name" value="PH domain-like"/>
    <property type="match status" value="1"/>
</dbReference>
<feature type="compositionally biased region" description="Acidic residues" evidence="1">
    <location>
        <begin position="1082"/>
        <end position="1106"/>
    </location>
</feature>
<feature type="compositionally biased region" description="Polar residues" evidence="1">
    <location>
        <begin position="601"/>
        <end position="620"/>
    </location>
</feature>
<evidence type="ECO:0000256" key="1">
    <source>
        <dbReference type="SAM" id="MobiDB-lite"/>
    </source>
</evidence>
<feature type="region of interest" description="Disordered" evidence="1">
    <location>
        <begin position="932"/>
        <end position="959"/>
    </location>
</feature>
<feature type="compositionally biased region" description="Polar residues" evidence="1">
    <location>
        <begin position="318"/>
        <end position="328"/>
    </location>
</feature>
<feature type="compositionally biased region" description="Polar residues" evidence="1">
    <location>
        <begin position="580"/>
        <end position="591"/>
    </location>
</feature>
<feature type="compositionally biased region" description="Low complexity" evidence="1">
    <location>
        <begin position="456"/>
        <end position="468"/>
    </location>
</feature>
<feature type="compositionally biased region" description="Low complexity" evidence="1">
    <location>
        <begin position="1351"/>
        <end position="1368"/>
    </location>
</feature>
<dbReference type="PANTHER" id="PTHR38697:SF1">
    <property type="entry name" value="NUCLEAR PORE COMPLEX PROTEIN SIMILAR TO S. CEREVISIAE NUP2 (EUROFUNG)"/>
    <property type="match status" value="1"/>
</dbReference>
<dbReference type="InterPro" id="IPR011993">
    <property type="entry name" value="PH-like_dom_sf"/>
</dbReference>
<reference evidence="3 4" key="1">
    <citation type="submission" date="2017-03" db="EMBL/GenBank/DDBJ databases">
        <title>Genomes of endolithic fungi from Antarctica.</title>
        <authorList>
            <person name="Coleine C."/>
            <person name="Masonjones S."/>
            <person name="Stajich J.E."/>
        </authorList>
    </citation>
    <scope>NUCLEOTIDE SEQUENCE [LARGE SCALE GENOMIC DNA]</scope>
    <source>
        <strain evidence="3 4">CCFEE 6314</strain>
    </source>
</reference>
<proteinExistence type="predicted"/>
<evidence type="ECO:0000313" key="4">
    <source>
        <dbReference type="Proteomes" id="UP000288859"/>
    </source>
</evidence>
<dbReference type="SMART" id="SM00160">
    <property type="entry name" value="RanBD"/>
    <property type="match status" value="1"/>
</dbReference>
<feature type="compositionally biased region" description="Low complexity" evidence="1">
    <location>
        <begin position="513"/>
        <end position="528"/>
    </location>
</feature>
<name>A0A438N1P1_EXOME</name>
<comment type="caution">
    <text evidence="3">The sequence shown here is derived from an EMBL/GenBank/DDBJ whole genome shotgun (WGS) entry which is preliminary data.</text>
</comment>
<dbReference type="CDD" id="cd13170">
    <property type="entry name" value="RanBD_NUP50"/>
    <property type="match status" value="1"/>
</dbReference>
<feature type="compositionally biased region" description="Polar residues" evidence="1">
    <location>
        <begin position="342"/>
        <end position="369"/>
    </location>
</feature>
<dbReference type="Proteomes" id="UP000288859">
    <property type="component" value="Unassembled WGS sequence"/>
</dbReference>
<feature type="compositionally biased region" description="Polar residues" evidence="1">
    <location>
        <begin position="380"/>
        <end position="406"/>
    </location>
</feature>
<feature type="compositionally biased region" description="Low complexity" evidence="1">
    <location>
        <begin position="306"/>
        <end position="317"/>
    </location>
</feature>
<evidence type="ECO:0000313" key="3">
    <source>
        <dbReference type="EMBL" id="RVX69574.1"/>
    </source>
</evidence>
<gene>
    <name evidence="3" type="ORF">B0A52_06638</name>
</gene>
<feature type="region of interest" description="Disordered" evidence="1">
    <location>
        <begin position="722"/>
        <end position="764"/>
    </location>
</feature>
<dbReference type="EMBL" id="NAJM01000028">
    <property type="protein sequence ID" value="RVX69574.1"/>
    <property type="molecule type" value="Genomic_DNA"/>
</dbReference>
<feature type="compositionally biased region" description="Low complexity" evidence="1">
    <location>
        <begin position="631"/>
        <end position="644"/>
    </location>
</feature>
<feature type="compositionally biased region" description="Low complexity" evidence="1">
    <location>
        <begin position="821"/>
        <end position="837"/>
    </location>
</feature>
<feature type="compositionally biased region" description="Polar residues" evidence="1">
    <location>
        <begin position="1169"/>
        <end position="1180"/>
    </location>
</feature>
<feature type="compositionally biased region" description="Low complexity" evidence="1">
    <location>
        <begin position="1294"/>
        <end position="1304"/>
    </location>
</feature>
<feature type="compositionally biased region" description="Low complexity" evidence="1">
    <location>
        <begin position="755"/>
        <end position="764"/>
    </location>
</feature>
<feature type="compositionally biased region" description="Polar residues" evidence="1">
    <location>
        <begin position="988"/>
        <end position="1004"/>
    </location>
</feature>
<dbReference type="PANTHER" id="PTHR38697">
    <property type="entry name" value="NUCLEAR PORE COMPLEX PROTEIN SIMILAR TO S. CEREVISIAE NUP2 (EUROFUNG)"/>
    <property type="match status" value="1"/>
</dbReference>